<dbReference type="InterPro" id="IPR009027">
    <property type="entry name" value="Ribosomal_bL9/RNase_H1_N"/>
</dbReference>
<dbReference type="GO" id="GO:1990904">
    <property type="term" value="C:ribonucleoprotein complex"/>
    <property type="evidence" value="ECO:0007669"/>
    <property type="project" value="UniProtKB-KW"/>
</dbReference>
<evidence type="ECO:0000256" key="7">
    <source>
        <dbReference type="HAMAP-Rule" id="MF_00503"/>
    </source>
</evidence>
<evidence type="ECO:0000256" key="1">
    <source>
        <dbReference type="ARBA" id="ARBA00010605"/>
    </source>
</evidence>
<feature type="domain" description="Ribosomal protein L9" evidence="9">
    <location>
        <begin position="14"/>
        <end position="41"/>
    </location>
</feature>
<dbReference type="PROSITE" id="PS00651">
    <property type="entry name" value="RIBOSOMAL_L9"/>
    <property type="match status" value="1"/>
</dbReference>
<dbReference type="Proteomes" id="UP000000447">
    <property type="component" value="Chromosome"/>
</dbReference>
<sequence>MMKVILLRDVPNVGKAGTIQSVSDGFARNYLIPQRLAEPATPDRVAVAQARLAAQRRRIERAEQALRDLAQRLEGFRVVIPARVGESGRLYGSITGRDIAERLSQLVGHEIDRRAVELEEPIRSLGEHRVPIHLVGSLRPTVIVEVVPEEGGRAGENE</sequence>
<dbReference type="InterPro" id="IPR036935">
    <property type="entry name" value="Ribosomal_bL9_N_sf"/>
</dbReference>
<reference evidence="10 11" key="1">
    <citation type="journal article" date="2009" name="PLoS ONE">
        <title>Complete genome sequence of the aerobic CO-oxidizing thermophile Thermomicrobium roseum.</title>
        <authorList>
            <person name="Wu D."/>
            <person name="Raymond J."/>
            <person name="Wu M."/>
            <person name="Chatterji S."/>
            <person name="Ren Q."/>
            <person name="Graham J.E."/>
            <person name="Bryant D.A."/>
            <person name="Robb F."/>
            <person name="Colman A."/>
            <person name="Tallon L.J."/>
            <person name="Badger J.H."/>
            <person name="Madupu R."/>
            <person name="Ward N.L."/>
            <person name="Eisen J.A."/>
        </authorList>
    </citation>
    <scope>NUCLEOTIDE SEQUENCE [LARGE SCALE GENOMIC DNA]</scope>
    <source>
        <strain evidence="11">ATCC 27502 / DSM 5159 / P-2</strain>
    </source>
</reference>
<dbReference type="EMBL" id="CP001275">
    <property type="protein sequence ID" value="ACM05396.1"/>
    <property type="molecule type" value="Genomic_DNA"/>
</dbReference>
<keyword evidence="11" id="KW-1185">Reference proteome</keyword>
<comment type="function">
    <text evidence="7">Binds to the 23S rRNA.</text>
</comment>
<evidence type="ECO:0000259" key="9">
    <source>
        <dbReference type="PROSITE" id="PS00651"/>
    </source>
</evidence>
<evidence type="ECO:0000313" key="11">
    <source>
        <dbReference type="Proteomes" id="UP000000447"/>
    </source>
</evidence>
<dbReference type="HAMAP" id="MF_00503">
    <property type="entry name" value="Ribosomal_bL9"/>
    <property type="match status" value="1"/>
</dbReference>
<organism evidence="10 11">
    <name type="scientific">Thermomicrobium roseum (strain ATCC 27502 / DSM 5159 / P-2)</name>
    <dbReference type="NCBI Taxonomy" id="309801"/>
    <lineage>
        <taxon>Bacteria</taxon>
        <taxon>Pseudomonadati</taxon>
        <taxon>Thermomicrobiota</taxon>
        <taxon>Thermomicrobia</taxon>
        <taxon>Thermomicrobiales</taxon>
        <taxon>Thermomicrobiaceae</taxon>
        <taxon>Thermomicrobium</taxon>
    </lineage>
</organism>
<dbReference type="eggNOG" id="COG0359">
    <property type="taxonomic scope" value="Bacteria"/>
</dbReference>
<comment type="similarity">
    <text evidence="1 7">Belongs to the bacterial ribosomal protein bL9 family.</text>
</comment>
<keyword evidence="3 7" id="KW-0694">RNA-binding</keyword>
<dbReference type="GO" id="GO:0006412">
    <property type="term" value="P:translation"/>
    <property type="evidence" value="ECO:0007669"/>
    <property type="project" value="UniProtKB-UniRule"/>
</dbReference>
<dbReference type="PANTHER" id="PTHR21368">
    <property type="entry name" value="50S RIBOSOMAL PROTEIN L9"/>
    <property type="match status" value="1"/>
</dbReference>
<evidence type="ECO:0000313" key="10">
    <source>
        <dbReference type="EMBL" id="ACM05396.1"/>
    </source>
</evidence>
<dbReference type="NCBIfam" id="TIGR00158">
    <property type="entry name" value="L9"/>
    <property type="match status" value="1"/>
</dbReference>
<dbReference type="InterPro" id="IPR020594">
    <property type="entry name" value="Ribosomal_bL9_bac/chp"/>
</dbReference>
<name>B9KYY4_THERP</name>
<dbReference type="AlphaFoldDB" id="B9KYY4"/>
<dbReference type="InterPro" id="IPR000244">
    <property type="entry name" value="Ribosomal_bL9"/>
</dbReference>
<protein>
    <recommendedName>
        <fullName evidence="6 7">Large ribosomal subunit protein bL9</fullName>
    </recommendedName>
</protein>
<evidence type="ECO:0000256" key="8">
    <source>
        <dbReference type="SAM" id="Coils"/>
    </source>
</evidence>
<dbReference type="SUPFAM" id="SSF55658">
    <property type="entry name" value="L9 N-domain-like"/>
    <property type="match status" value="1"/>
</dbReference>
<evidence type="ECO:0000256" key="6">
    <source>
        <dbReference type="ARBA" id="ARBA00035292"/>
    </source>
</evidence>
<dbReference type="GO" id="GO:0003735">
    <property type="term" value="F:structural constituent of ribosome"/>
    <property type="evidence" value="ECO:0007669"/>
    <property type="project" value="InterPro"/>
</dbReference>
<dbReference type="SUPFAM" id="SSF55653">
    <property type="entry name" value="Ribosomal protein L9 C-domain"/>
    <property type="match status" value="1"/>
</dbReference>
<dbReference type="InterPro" id="IPR020070">
    <property type="entry name" value="Ribosomal_bL9_N"/>
</dbReference>
<accession>B9KYY4</accession>
<dbReference type="GO" id="GO:0019843">
    <property type="term" value="F:rRNA binding"/>
    <property type="evidence" value="ECO:0007669"/>
    <property type="project" value="UniProtKB-UniRule"/>
</dbReference>
<evidence type="ECO:0000256" key="2">
    <source>
        <dbReference type="ARBA" id="ARBA00022730"/>
    </source>
</evidence>
<dbReference type="Pfam" id="PF01281">
    <property type="entry name" value="Ribosomal_L9_N"/>
    <property type="match status" value="1"/>
</dbReference>
<dbReference type="HOGENOM" id="CLU_078938_3_0_0"/>
<dbReference type="Gene3D" id="3.10.430.100">
    <property type="entry name" value="Ribosomal protein L9, C-terminal domain"/>
    <property type="match status" value="1"/>
</dbReference>
<keyword evidence="8" id="KW-0175">Coiled coil</keyword>
<dbReference type="Pfam" id="PF03948">
    <property type="entry name" value="Ribosomal_L9_C"/>
    <property type="match status" value="1"/>
</dbReference>
<feature type="coiled-coil region" evidence="8">
    <location>
        <begin position="45"/>
        <end position="79"/>
    </location>
</feature>
<keyword evidence="2 7" id="KW-0699">rRNA-binding</keyword>
<evidence type="ECO:0000256" key="5">
    <source>
        <dbReference type="ARBA" id="ARBA00023274"/>
    </source>
</evidence>
<dbReference type="InterPro" id="IPR020069">
    <property type="entry name" value="Ribosomal_bL9_C"/>
</dbReference>
<dbReference type="KEGG" id="tro:trd_0693"/>
<dbReference type="STRING" id="309801.trd_0693"/>
<dbReference type="GO" id="GO:0005840">
    <property type="term" value="C:ribosome"/>
    <property type="evidence" value="ECO:0007669"/>
    <property type="project" value="UniProtKB-KW"/>
</dbReference>
<keyword evidence="4 7" id="KW-0689">Ribosomal protein</keyword>
<dbReference type="Gene3D" id="3.40.5.10">
    <property type="entry name" value="Ribosomal protein L9, N-terminal domain"/>
    <property type="match status" value="1"/>
</dbReference>
<keyword evidence="5 7" id="KW-0687">Ribonucleoprotein</keyword>
<dbReference type="InterPro" id="IPR036791">
    <property type="entry name" value="Ribosomal_bL9_C_sf"/>
</dbReference>
<evidence type="ECO:0000256" key="3">
    <source>
        <dbReference type="ARBA" id="ARBA00022884"/>
    </source>
</evidence>
<proteinExistence type="inferred from homology"/>
<evidence type="ECO:0000256" key="4">
    <source>
        <dbReference type="ARBA" id="ARBA00022980"/>
    </source>
</evidence>
<gene>
    <name evidence="7 10" type="primary">rplI</name>
    <name evidence="10" type="ordered locus">trd_0693</name>
</gene>